<keyword evidence="2" id="KW-1185">Reference proteome</keyword>
<evidence type="ECO:0008006" key="3">
    <source>
        <dbReference type="Google" id="ProtNLM"/>
    </source>
</evidence>
<dbReference type="Proteomes" id="UP001157114">
    <property type="component" value="Unassembled WGS sequence"/>
</dbReference>
<organism evidence="1 2">
    <name type="scientific">Paenibacillus glycanilyticus</name>
    <dbReference type="NCBI Taxonomy" id="126569"/>
    <lineage>
        <taxon>Bacteria</taxon>
        <taxon>Bacillati</taxon>
        <taxon>Bacillota</taxon>
        <taxon>Bacilli</taxon>
        <taxon>Bacillales</taxon>
        <taxon>Paenibacillaceae</taxon>
        <taxon>Paenibacillus</taxon>
    </lineage>
</organism>
<accession>A0ABQ6G8R6</accession>
<name>A0ABQ6G8R6_9BACL</name>
<proteinExistence type="predicted"/>
<sequence length="41" mass="4797">MEILIFIAVIIGLVGTLGYQNFMIRKMDKIETILREIRDKT</sequence>
<gene>
    <name evidence="1" type="ORF">MU1_00020</name>
</gene>
<protein>
    <recommendedName>
        <fullName evidence="3">DUF4083 domain-containing protein</fullName>
    </recommendedName>
</protein>
<evidence type="ECO:0000313" key="1">
    <source>
        <dbReference type="EMBL" id="GLX65658.1"/>
    </source>
</evidence>
<reference evidence="1 2" key="1">
    <citation type="submission" date="2023-03" db="EMBL/GenBank/DDBJ databases">
        <title>Draft genome sequence of the bacteria which degrade cell wall of Tricholomamatutake.</title>
        <authorList>
            <person name="Konishi Y."/>
            <person name="Fukuta Y."/>
            <person name="Shirasaka N."/>
        </authorList>
    </citation>
    <scope>NUCLEOTIDE SEQUENCE [LARGE SCALE GENOMIC DNA]</scope>
    <source>
        <strain evidence="2">mu1</strain>
    </source>
</reference>
<dbReference type="EMBL" id="BSSQ01000001">
    <property type="protein sequence ID" value="GLX65658.1"/>
    <property type="molecule type" value="Genomic_DNA"/>
</dbReference>
<comment type="caution">
    <text evidence="1">The sequence shown here is derived from an EMBL/GenBank/DDBJ whole genome shotgun (WGS) entry which is preliminary data.</text>
</comment>
<evidence type="ECO:0000313" key="2">
    <source>
        <dbReference type="Proteomes" id="UP001157114"/>
    </source>
</evidence>